<dbReference type="PANTHER" id="PTHR30558:SF3">
    <property type="entry name" value="BIOPOLYMER TRANSPORT PROTEIN EXBD-RELATED"/>
    <property type="match status" value="1"/>
</dbReference>
<name>A0A1F7RRA5_9BACT</name>
<keyword evidence="4 7" id="KW-0812">Transmembrane</keyword>
<comment type="similarity">
    <text evidence="2 7">Belongs to the ExbD/TolR family.</text>
</comment>
<dbReference type="Proteomes" id="UP000179266">
    <property type="component" value="Unassembled WGS sequence"/>
</dbReference>
<evidence type="ECO:0000256" key="1">
    <source>
        <dbReference type="ARBA" id="ARBA00004162"/>
    </source>
</evidence>
<dbReference type="EMBL" id="MGDD01000246">
    <property type="protein sequence ID" value="OGL43991.1"/>
    <property type="molecule type" value="Genomic_DNA"/>
</dbReference>
<evidence type="ECO:0008006" key="10">
    <source>
        <dbReference type="Google" id="ProtNLM"/>
    </source>
</evidence>
<evidence type="ECO:0000256" key="7">
    <source>
        <dbReference type="RuleBase" id="RU003879"/>
    </source>
</evidence>
<keyword evidence="7" id="KW-0813">Transport</keyword>
<evidence type="ECO:0000256" key="5">
    <source>
        <dbReference type="ARBA" id="ARBA00022989"/>
    </source>
</evidence>
<keyword evidence="7" id="KW-0653">Protein transport</keyword>
<evidence type="ECO:0000256" key="2">
    <source>
        <dbReference type="ARBA" id="ARBA00005811"/>
    </source>
</evidence>
<dbReference type="Pfam" id="PF02472">
    <property type="entry name" value="ExbD"/>
    <property type="match status" value="1"/>
</dbReference>
<dbReference type="GO" id="GO:0015031">
    <property type="term" value="P:protein transport"/>
    <property type="evidence" value="ECO:0007669"/>
    <property type="project" value="UniProtKB-KW"/>
</dbReference>
<evidence type="ECO:0000256" key="4">
    <source>
        <dbReference type="ARBA" id="ARBA00022692"/>
    </source>
</evidence>
<accession>A0A1F7RRA5</accession>
<dbReference type="Gene3D" id="3.30.420.270">
    <property type="match status" value="1"/>
</dbReference>
<evidence type="ECO:0000313" key="9">
    <source>
        <dbReference type="Proteomes" id="UP000179266"/>
    </source>
</evidence>
<keyword evidence="5" id="KW-1133">Transmembrane helix</keyword>
<keyword evidence="6" id="KW-0472">Membrane</keyword>
<dbReference type="PANTHER" id="PTHR30558">
    <property type="entry name" value="EXBD MEMBRANE COMPONENT OF PMF-DRIVEN MACROMOLECULE IMPORT SYSTEM"/>
    <property type="match status" value="1"/>
</dbReference>
<proteinExistence type="inferred from homology"/>
<comment type="caution">
    <text evidence="8">The sequence shown here is derived from an EMBL/GenBank/DDBJ whole genome shotgun (WGS) entry which is preliminary data.</text>
</comment>
<sequence>MQLRYRKKRRVSIDISSMIDVVFLLLLFFLVTSTFLEAPGINLDLPDAKSSSSEKLEDLKLVISRDHQILFNGIEIKKEDFRNKLQSALQKDNTKTLIIEADEKTDYGLVVYFIDVARLVGIKNLIIATESAENTSDR</sequence>
<evidence type="ECO:0000313" key="8">
    <source>
        <dbReference type="EMBL" id="OGL43991.1"/>
    </source>
</evidence>
<organism evidence="8 9">
    <name type="scientific">Candidatus Schekmanbacteria bacterium RBG_13_48_7</name>
    <dbReference type="NCBI Taxonomy" id="1817878"/>
    <lineage>
        <taxon>Bacteria</taxon>
        <taxon>Candidatus Schekmaniibacteriota</taxon>
    </lineage>
</organism>
<dbReference type="AlphaFoldDB" id="A0A1F7RRA5"/>
<evidence type="ECO:0000256" key="3">
    <source>
        <dbReference type="ARBA" id="ARBA00022475"/>
    </source>
</evidence>
<evidence type="ECO:0000256" key="6">
    <source>
        <dbReference type="ARBA" id="ARBA00023136"/>
    </source>
</evidence>
<dbReference type="GO" id="GO:0005886">
    <property type="term" value="C:plasma membrane"/>
    <property type="evidence" value="ECO:0007669"/>
    <property type="project" value="UniProtKB-SubCell"/>
</dbReference>
<comment type="subcellular location">
    <subcellularLocation>
        <location evidence="1">Cell membrane</location>
        <topology evidence="1">Single-pass membrane protein</topology>
    </subcellularLocation>
    <subcellularLocation>
        <location evidence="7">Cell membrane</location>
        <topology evidence="7">Single-pass type II membrane protein</topology>
    </subcellularLocation>
</comment>
<keyword evidence="3" id="KW-1003">Cell membrane</keyword>
<dbReference type="GO" id="GO:0022857">
    <property type="term" value="F:transmembrane transporter activity"/>
    <property type="evidence" value="ECO:0007669"/>
    <property type="project" value="InterPro"/>
</dbReference>
<dbReference type="InterPro" id="IPR003400">
    <property type="entry name" value="ExbD"/>
</dbReference>
<protein>
    <recommendedName>
        <fullName evidence="10">Biopolymer transporter ExbD</fullName>
    </recommendedName>
</protein>
<gene>
    <name evidence="8" type="ORF">A2161_21020</name>
</gene>
<reference evidence="8 9" key="1">
    <citation type="journal article" date="2016" name="Nat. Commun.">
        <title>Thousands of microbial genomes shed light on interconnected biogeochemical processes in an aquifer system.</title>
        <authorList>
            <person name="Anantharaman K."/>
            <person name="Brown C.T."/>
            <person name="Hug L.A."/>
            <person name="Sharon I."/>
            <person name="Castelle C.J."/>
            <person name="Probst A.J."/>
            <person name="Thomas B.C."/>
            <person name="Singh A."/>
            <person name="Wilkins M.J."/>
            <person name="Karaoz U."/>
            <person name="Brodie E.L."/>
            <person name="Williams K.H."/>
            <person name="Hubbard S.S."/>
            <person name="Banfield J.F."/>
        </authorList>
    </citation>
    <scope>NUCLEOTIDE SEQUENCE [LARGE SCALE GENOMIC DNA]</scope>
</reference>